<dbReference type="InterPro" id="IPR051923">
    <property type="entry name" value="Glycosyl_Hydrolase_39"/>
</dbReference>
<dbReference type="PANTHER" id="PTHR12631:SF10">
    <property type="entry name" value="BETA-XYLOSIDASE-LIKE PROTEIN-RELATED"/>
    <property type="match status" value="1"/>
</dbReference>
<evidence type="ECO:0000313" key="1">
    <source>
        <dbReference type="EMBL" id="XBH19350.1"/>
    </source>
</evidence>
<accession>A0AAU7DPX4</accession>
<dbReference type="EMBL" id="CP121196">
    <property type="protein sequence ID" value="XBH19350.1"/>
    <property type="molecule type" value="Genomic_DNA"/>
</dbReference>
<dbReference type="GO" id="GO:0004553">
    <property type="term" value="F:hydrolase activity, hydrolyzing O-glycosyl compounds"/>
    <property type="evidence" value="ECO:0007669"/>
    <property type="project" value="TreeGrafter"/>
</dbReference>
<dbReference type="InterPro" id="IPR017853">
    <property type="entry name" value="GH"/>
</dbReference>
<evidence type="ECO:0008006" key="2">
    <source>
        <dbReference type="Google" id="ProtNLM"/>
    </source>
</evidence>
<reference evidence="1" key="1">
    <citation type="submission" date="2023-03" db="EMBL/GenBank/DDBJ databases">
        <title>Edaphobacter sp.</title>
        <authorList>
            <person name="Huber K.J."/>
            <person name="Papendorf J."/>
            <person name="Pilke C."/>
            <person name="Bunk B."/>
            <person name="Sproeer C."/>
            <person name="Pester M."/>
        </authorList>
    </citation>
    <scope>NUCLEOTIDE SEQUENCE</scope>
    <source>
        <strain evidence="1">DSM 110680</strain>
    </source>
</reference>
<dbReference type="RefSeq" id="WP_348264566.1">
    <property type="nucleotide sequence ID" value="NZ_CP121196.1"/>
</dbReference>
<sequence>MNIGTLSPSHWPTPSPSYLRIRGLVWSTIEKTRGTYSSTFGSLDSWIAAAKNHNTQLIFTFYSVPSWASSNSTMPPKDLNAVNETCQAPLAGVVRPTGNCMWAEFITKFMQHVCGVSTAPSTPSKGTCKIHYYEAWNEFNDGQYWSSNYTDMAKMANDAATIVKKYCGDCVFFSGNTSAGGDGYNANYIKVPAVSGRFDLAIGQLLDAWHAIPNASLPDAVSYHAYGARRNVIPYPFPETNVSHSSSLCTPTNTPNPNCRTAVFGETAAIRAVLKQRSWAANLAIWNTEGGFGRNDDLVDPASQTGANTNMLREAYVARWILAMGSTGTVTNLWYEFDDSCWGTMMGYGTSPVTTGCPTDPEIQPGFTPIHATWMQMTSWLNGASFSGPCTSSGTIWQCTITKTGYKGTFIWTTAWLASQSVSVGTDYTQYRDLDGNLYKMNGATSVTVTNRPILLEDVEP</sequence>
<dbReference type="AlphaFoldDB" id="A0AAU7DPX4"/>
<proteinExistence type="predicted"/>
<organism evidence="1">
    <name type="scientific">Telmatobacter sp. DSM 110680</name>
    <dbReference type="NCBI Taxonomy" id="3036704"/>
    <lineage>
        <taxon>Bacteria</taxon>
        <taxon>Pseudomonadati</taxon>
        <taxon>Acidobacteriota</taxon>
        <taxon>Terriglobia</taxon>
        <taxon>Terriglobales</taxon>
        <taxon>Acidobacteriaceae</taxon>
        <taxon>Telmatobacter</taxon>
    </lineage>
</organism>
<dbReference type="PANTHER" id="PTHR12631">
    <property type="entry name" value="ALPHA-L-IDURONIDASE"/>
    <property type="match status" value="1"/>
</dbReference>
<dbReference type="SUPFAM" id="SSF51445">
    <property type="entry name" value="(Trans)glycosidases"/>
    <property type="match status" value="1"/>
</dbReference>
<protein>
    <recommendedName>
        <fullName evidence="2">Glycoside hydrolase family 5 domain-containing protein</fullName>
    </recommendedName>
</protein>
<gene>
    <name evidence="1" type="ORF">P8935_08540</name>
</gene>
<name>A0AAU7DPX4_9BACT</name>
<dbReference type="Gene3D" id="3.20.20.80">
    <property type="entry name" value="Glycosidases"/>
    <property type="match status" value="1"/>
</dbReference>